<dbReference type="GO" id="GO:0004826">
    <property type="term" value="F:phenylalanine-tRNA ligase activity"/>
    <property type="evidence" value="ECO:0007669"/>
    <property type="project" value="UniProtKB-EC"/>
</dbReference>
<evidence type="ECO:0000256" key="6">
    <source>
        <dbReference type="ARBA" id="ARBA00022840"/>
    </source>
</evidence>
<dbReference type="InterPro" id="IPR004530">
    <property type="entry name" value="Phe-tRNA-synth_IIc_mito"/>
</dbReference>
<dbReference type="CDD" id="cd00496">
    <property type="entry name" value="PheRS_alpha_core"/>
    <property type="match status" value="1"/>
</dbReference>
<evidence type="ECO:0000256" key="4">
    <source>
        <dbReference type="ARBA" id="ARBA00022598"/>
    </source>
</evidence>
<keyword evidence="10 15" id="KW-0030">Aminoacyl-tRNA synthetase</keyword>
<accession>A0A1Z5KJD7</accession>
<comment type="caution">
    <text evidence="15">The sequence shown here is derived from an EMBL/GenBank/DDBJ whole genome shotgun (WGS) entry which is preliminary data.</text>
</comment>
<keyword evidence="5" id="KW-0547">Nucleotide-binding</keyword>
<sequence length="374" mass="43852">MILRRVWRSNCTRRPFSSFPYDRYPLDAPGCNVPRNIAERVGTNLHRQPQHPLGILQRQILEFWQPHGFDLYDQLSPIVSTTNNFDALRIPSDHVSRSPSDTYYLNADTVLRTHTSAHQHELLRAGHHRFLVSGDVYRRDEIDRSHYPIFHQMEGVKLFAPHEQNSIESELKESLEQLAEHLFGPDITKRWIDTYFPFTEPSFELEILFEGEWLEVLGCGVIHPEVLEKTGRGDEMGYAFGLGLERLAMVLFQIPDIRLFWTHDERFHRQFASGEIVQFEPYSKFPPCYKDISFWLESAFHVNDLNEIVRDVAGDLVERVWLMDDFVHPKTGKTSHCYRIAYRSMDRSLTNEEIDDLQEIVRNRVVDDLGVILR</sequence>
<keyword evidence="8" id="KW-0809">Transit peptide</keyword>
<feature type="domain" description="FDX-ACB" evidence="14">
    <location>
        <begin position="283"/>
        <end position="374"/>
    </location>
</feature>
<dbReference type="GO" id="GO:0005759">
    <property type="term" value="C:mitochondrial matrix"/>
    <property type="evidence" value="ECO:0007669"/>
    <property type="project" value="UniProtKB-SubCell"/>
</dbReference>
<dbReference type="NCBIfam" id="TIGR00469">
    <property type="entry name" value="pheS_mito"/>
    <property type="match status" value="1"/>
</dbReference>
<reference evidence="15 16" key="1">
    <citation type="journal article" date="2015" name="Plant Cell">
        <title>Oil accumulation by the oleaginous diatom Fistulifera solaris as revealed by the genome and transcriptome.</title>
        <authorList>
            <person name="Tanaka T."/>
            <person name="Maeda Y."/>
            <person name="Veluchamy A."/>
            <person name="Tanaka M."/>
            <person name="Abida H."/>
            <person name="Marechal E."/>
            <person name="Bowler C."/>
            <person name="Muto M."/>
            <person name="Sunaga Y."/>
            <person name="Tanaka M."/>
            <person name="Yoshino T."/>
            <person name="Taniguchi T."/>
            <person name="Fukuda Y."/>
            <person name="Nemoto M."/>
            <person name="Matsumoto M."/>
            <person name="Wong P.S."/>
            <person name="Aburatani S."/>
            <person name="Fujibuchi W."/>
        </authorList>
    </citation>
    <scope>NUCLEOTIDE SEQUENCE [LARGE SCALE GENOMIC DNA]</scope>
    <source>
        <strain evidence="15 16">JPCC DA0580</strain>
    </source>
</reference>
<dbReference type="OrthoDB" id="4457at2759"/>
<evidence type="ECO:0000256" key="8">
    <source>
        <dbReference type="ARBA" id="ARBA00022946"/>
    </source>
</evidence>
<comment type="catalytic activity">
    <reaction evidence="12">
        <text>tRNA(Phe) + L-phenylalanine + ATP = L-phenylalanyl-tRNA(Phe) + AMP + diphosphate + H(+)</text>
        <dbReference type="Rhea" id="RHEA:19413"/>
        <dbReference type="Rhea" id="RHEA-COMP:9668"/>
        <dbReference type="Rhea" id="RHEA-COMP:9699"/>
        <dbReference type="ChEBI" id="CHEBI:15378"/>
        <dbReference type="ChEBI" id="CHEBI:30616"/>
        <dbReference type="ChEBI" id="CHEBI:33019"/>
        <dbReference type="ChEBI" id="CHEBI:58095"/>
        <dbReference type="ChEBI" id="CHEBI:78442"/>
        <dbReference type="ChEBI" id="CHEBI:78531"/>
        <dbReference type="ChEBI" id="CHEBI:456215"/>
        <dbReference type="EC" id="6.1.1.20"/>
    </reaction>
</comment>
<evidence type="ECO:0000313" key="15">
    <source>
        <dbReference type="EMBL" id="GAX26389.1"/>
    </source>
</evidence>
<keyword evidence="16" id="KW-1185">Reference proteome</keyword>
<evidence type="ECO:0000256" key="11">
    <source>
        <dbReference type="ARBA" id="ARBA00031194"/>
    </source>
</evidence>
<dbReference type="PROSITE" id="PS50862">
    <property type="entry name" value="AA_TRNA_LIGASE_II"/>
    <property type="match status" value="1"/>
</dbReference>
<dbReference type="GO" id="GO:0005524">
    <property type="term" value="F:ATP binding"/>
    <property type="evidence" value="ECO:0007669"/>
    <property type="project" value="UniProtKB-KW"/>
</dbReference>
<evidence type="ECO:0000256" key="5">
    <source>
        <dbReference type="ARBA" id="ARBA00022741"/>
    </source>
</evidence>
<evidence type="ECO:0000256" key="7">
    <source>
        <dbReference type="ARBA" id="ARBA00022917"/>
    </source>
</evidence>
<organism evidence="15 16">
    <name type="scientific">Fistulifera solaris</name>
    <name type="common">Oleaginous diatom</name>
    <dbReference type="NCBI Taxonomy" id="1519565"/>
    <lineage>
        <taxon>Eukaryota</taxon>
        <taxon>Sar</taxon>
        <taxon>Stramenopiles</taxon>
        <taxon>Ochrophyta</taxon>
        <taxon>Bacillariophyta</taxon>
        <taxon>Bacillariophyceae</taxon>
        <taxon>Bacillariophycidae</taxon>
        <taxon>Naviculales</taxon>
        <taxon>Naviculaceae</taxon>
        <taxon>Fistulifera</taxon>
    </lineage>
</organism>
<dbReference type="Gene3D" id="3.30.930.10">
    <property type="entry name" value="Bira Bifunctional Protein, Domain 2"/>
    <property type="match status" value="2"/>
</dbReference>
<dbReference type="AlphaFoldDB" id="A0A1Z5KJD7"/>
<protein>
    <recommendedName>
        <fullName evidence="3">phenylalanine--tRNA ligase</fullName>
        <ecNumber evidence="3">6.1.1.20</ecNumber>
    </recommendedName>
    <alternativeName>
        <fullName evidence="11">Phenylalanyl-tRNA synthetase</fullName>
    </alternativeName>
</protein>
<dbReference type="Proteomes" id="UP000198406">
    <property type="component" value="Unassembled WGS sequence"/>
</dbReference>
<dbReference type="InterPro" id="IPR036690">
    <property type="entry name" value="Fdx_antiC-bd_sf"/>
</dbReference>
<dbReference type="Pfam" id="PF01409">
    <property type="entry name" value="tRNA-synt_2d"/>
    <property type="match status" value="1"/>
</dbReference>
<evidence type="ECO:0000259" key="13">
    <source>
        <dbReference type="PROSITE" id="PS50862"/>
    </source>
</evidence>
<evidence type="ECO:0000256" key="10">
    <source>
        <dbReference type="ARBA" id="ARBA00023146"/>
    </source>
</evidence>
<dbReference type="FunCoup" id="A0A1Z5KJD7">
    <property type="interactions" value="550"/>
</dbReference>
<evidence type="ECO:0000313" key="16">
    <source>
        <dbReference type="Proteomes" id="UP000198406"/>
    </source>
</evidence>
<evidence type="ECO:0000256" key="3">
    <source>
        <dbReference type="ARBA" id="ARBA00012814"/>
    </source>
</evidence>
<evidence type="ECO:0000256" key="2">
    <source>
        <dbReference type="ARBA" id="ARBA00008226"/>
    </source>
</evidence>
<comment type="similarity">
    <text evidence="2">Belongs to the class-II aminoacyl-tRNA synthetase family.</text>
</comment>
<dbReference type="InterPro" id="IPR002319">
    <property type="entry name" value="Phenylalanyl-tRNA_Synthase"/>
</dbReference>
<dbReference type="FunFam" id="3.30.70.380:FF:000002">
    <property type="entry name" value="phenylalanine--tRNA ligase, mitochondrial"/>
    <property type="match status" value="1"/>
</dbReference>
<dbReference type="InParanoid" id="A0A1Z5KJD7"/>
<keyword evidence="4 15" id="KW-0436">Ligase</keyword>
<dbReference type="GO" id="GO:0006432">
    <property type="term" value="P:phenylalanyl-tRNA aminoacylation"/>
    <property type="evidence" value="ECO:0007669"/>
    <property type="project" value="InterPro"/>
</dbReference>
<proteinExistence type="inferred from homology"/>
<dbReference type="SUPFAM" id="SSF55681">
    <property type="entry name" value="Class II aaRS and biotin synthetases"/>
    <property type="match status" value="1"/>
</dbReference>
<dbReference type="Gene3D" id="3.30.70.380">
    <property type="entry name" value="Ferrodoxin-fold anticodon-binding domain"/>
    <property type="match status" value="1"/>
</dbReference>
<dbReference type="InterPro" id="IPR005121">
    <property type="entry name" value="Fdx_antiC-bd"/>
</dbReference>
<dbReference type="EMBL" id="BDSP01000242">
    <property type="protein sequence ID" value="GAX26389.1"/>
    <property type="molecule type" value="Genomic_DNA"/>
</dbReference>
<dbReference type="PANTHER" id="PTHR11538">
    <property type="entry name" value="PHENYLALANYL-TRNA SYNTHETASE"/>
    <property type="match status" value="1"/>
</dbReference>
<name>A0A1Z5KJD7_FISSO</name>
<dbReference type="InterPro" id="IPR006195">
    <property type="entry name" value="aa-tRNA-synth_II"/>
</dbReference>
<evidence type="ECO:0000256" key="1">
    <source>
        <dbReference type="ARBA" id="ARBA00004305"/>
    </source>
</evidence>
<dbReference type="GO" id="GO:0000049">
    <property type="term" value="F:tRNA binding"/>
    <property type="evidence" value="ECO:0007669"/>
    <property type="project" value="InterPro"/>
</dbReference>
<keyword evidence="9" id="KW-0496">Mitochondrion</keyword>
<dbReference type="SMART" id="SM00896">
    <property type="entry name" value="FDX-ACB"/>
    <property type="match status" value="1"/>
</dbReference>
<dbReference type="Pfam" id="PF03147">
    <property type="entry name" value="FDX-ACB"/>
    <property type="match status" value="1"/>
</dbReference>
<evidence type="ECO:0000256" key="12">
    <source>
        <dbReference type="ARBA" id="ARBA00049255"/>
    </source>
</evidence>
<keyword evidence="6" id="KW-0067">ATP-binding</keyword>
<dbReference type="PANTHER" id="PTHR11538:SF41">
    <property type="entry name" value="PHENYLALANINE--TRNA LIGASE, MITOCHONDRIAL"/>
    <property type="match status" value="1"/>
</dbReference>
<dbReference type="SUPFAM" id="SSF54991">
    <property type="entry name" value="Anticodon-binding domain of PheRS"/>
    <property type="match status" value="1"/>
</dbReference>
<keyword evidence="7" id="KW-0648">Protein biosynthesis</keyword>
<comment type="subcellular location">
    <subcellularLocation>
        <location evidence="1">Mitochondrion matrix</location>
    </subcellularLocation>
</comment>
<feature type="domain" description="Aminoacyl-transfer RNA synthetases class-II family profile" evidence="13">
    <location>
        <begin position="56"/>
        <end position="281"/>
    </location>
</feature>
<dbReference type="EC" id="6.1.1.20" evidence="3"/>
<dbReference type="InterPro" id="IPR045864">
    <property type="entry name" value="aa-tRNA-synth_II/BPL/LPL"/>
</dbReference>
<dbReference type="PROSITE" id="PS51447">
    <property type="entry name" value="FDX_ACB"/>
    <property type="match status" value="1"/>
</dbReference>
<gene>
    <name evidence="15" type="ORF">FisN_2Hh191</name>
</gene>
<evidence type="ECO:0000259" key="14">
    <source>
        <dbReference type="PROSITE" id="PS51447"/>
    </source>
</evidence>
<evidence type="ECO:0000256" key="9">
    <source>
        <dbReference type="ARBA" id="ARBA00023128"/>
    </source>
</evidence>